<dbReference type="Proteomes" id="UP000249046">
    <property type="component" value="Unassembled WGS sequence"/>
</dbReference>
<feature type="domain" description="Condensation" evidence="1">
    <location>
        <begin position="61"/>
        <end position="303"/>
    </location>
</feature>
<gene>
    <name evidence="2" type="ORF">DI564_18295</name>
</gene>
<dbReference type="GO" id="GO:0003824">
    <property type="term" value="F:catalytic activity"/>
    <property type="evidence" value="ECO:0007669"/>
    <property type="project" value="InterPro"/>
</dbReference>
<evidence type="ECO:0000259" key="1">
    <source>
        <dbReference type="Pfam" id="PF00668"/>
    </source>
</evidence>
<dbReference type="InterPro" id="IPR001242">
    <property type="entry name" value="Condensation_dom"/>
</dbReference>
<dbReference type="Gene3D" id="3.30.559.30">
    <property type="entry name" value="Nonribosomal peptide synthetase, condensation domain"/>
    <property type="match status" value="1"/>
</dbReference>
<dbReference type="Pfam" id="PF00668">
    <property type="entry name" value="Condensation"/>
    <property type="match status" value="1"/>
</dbReference>
<dbReference type="PANTHER" id="PTHR45398">
    <property type="match status" value="1"/>
</dbReference>
<dbReference type="Gene3D" id="3.30.559.10">
    <property type="entry name" value="Chloramphenicol acetyltransferase-like domain"/>
    <property type="match status" value="1"/>
</dbReference>
<dbReference type="EMBL" id="QFPO01000058">
    <property type="protein sequence ID" value="PZQ08479.1"/>
    <property type="molecule type" value="Genomic_DNA"/>
</dbReference>
<accession>A0A2W5JXI8</accession>
<sequence length="303" mass="33060">MYRSGLCLKRRHSKALRRRLARRSSAAARRLSRKCAPSVSRCPLDKSGCGFWTSCRWATPLRLCGVLDVGSLAASLSELVRRHESLRTRFVTLDGAGVQVIDPACGFDLPVTDLSDLAPEAREAEAARLAQAEAEAPFDLARGPVFRARLLRLGAEEHVLLASMHHIVSDGWSLSVLTREVAALYEAFSRGEASSLPEPRVQYADYALWQRRWLDGETLERQLGYWRERLSGAPAALDLPTDRPRPPVASFRGGTVPVALPASLTAALGDLARGQGATLFMVLMAGFAAVLSRWSGQTDLVLG</sequence>
<dbReference type="AlphaFoldDB" id="A0A2W5JXI8"/>
<proteinExistence type="predicted"/>
<comment type="caution">
    <text evidence="2">The sequence shown here is derived from an EMBL/GenBank/DDBJ whole genome shotgun (WGS) entry which is preliminary data.</text>
</comment>
<dbReference type="InterPro" id="IPR023213">
    <property type="entry name" value="CAT-like_dom_sf"/>
</dbReference>
<dbReference type="PANTHER" id="PTHR45398:SF1">
    <property type="entry name" value="ENZYME, PUTATIVE (JCVI)-RELATED"/>
    <property type="match status" value="1"/>
</dbReference>
<reference evidence="2 3" key="1">
    <citation type="submission" date="2017-08" db="EMBL/GenBank/DDBJ databases">
        <title>Infants hospitalized years apart are colonized by the same room-sourced microbial strains.</title>
        <authorList>
            <person name="Brooks B."/>
            <person name="Olm M.R."/>
            <person name="Firek B.A."/>
            <person name="Baker R."/>
            <person name="Thomas B.C."/>
            <person name="Morowitz M.J."/>
            <person name="Banfield J.F."/>
        </authorList>
    </citation>
    <scope>NUCLEOTIDE SEQUENCE [LARGE SCALE GENOMIC DNA]</scope>
    <source>
        <strain evidence="2">S2_005_003_R2_42</strain>
    </source>
</reference>
<name>A0A2W5JXI8_9GAMM</name>
<dbReference type="CDD" id="cd19531">
    <property type="entry name" value="LCL_NRPS-like"/>
    <property type="match status" value="1"/>
</dbReference>
<organism evidence="2 3">
    <name type="scientific">Rhodanobacter denitrificans</name>
    <dbReference type="NCBI Taxonomy" id="666685"/>
    <lineage>
        <taxon>Bacteria</taxon>
        <taxon>Pseudomonadati</taxon>
        <taxon>Pseudomonadota</taxon>
        <taxon>Gammaproteobacteria</taxon>
        <taxon>Lysobacterales</taxon>
        <taxon>Rhodanobacteraceae</taxon>
        <taxon>Rhodanobacter</taxon>
    </lineage>
</organism>
<evidence type="ECO:0000313" key="2">
    <source>
        <dbReference type="EMBL" id="PZQ08479.1"/>
    </source>
</evidence>
<protein>
    <recommendedName>
        <fullName evidence="1">Condensation domain-containing protein</fullName>
    </recommendedName>
</protein>
<dbReference type="SUPFAM" id="SSF52777">
    <property type="entry name" value="CoA-dependent acyltransferases"/>
    <property type="match status" value="2"/>
</dbReference>
<evidence type="ECO:0000313" key="3">
    <source>
        <dbReference type="Proteomes" id="UP000249046"/>
    </source>
</evidence>
<feature type="non-terminal residue" evidence="2">
    <location>
        <position position="303"/>
    </location>
</feature>